<evidence type="ECO:0000256" key="1">
    <source>
        <dbReference type="ARBA" id="ARBA00023015"/>
    </source>
</evidence>
<dbReference type="InterPro" id="IPR036388">
    <property type="entry name" value="WH-like_DNA-bd_sf"/>
</dbReference>
<dbReference type="InterPro" id="IPR046348">
    <property type="entry name" value="SIS_dom_sf"/>
</dbReference>
<dbReference type="Pfam" id="PF01380">
    <property type="entry name" value="SIS"/>
    <property type="match status" value="1"/>
</dbReference>
<dbReference type="OrthoDB" id="2930at2"/>
<feature type="domain" description="HTH rpiR-type" evidence="4">
    <location>
        <begin position="5"/>
        <end position="81"/>
    </location>
</feature>
<evidence type="ECO:0000259" key="4">
    <source>
        <dbReference type="PROSITE" id="PS51071"/>
    </source>
</evidence>
<keyword evidence="7" id="KW-1185">Reference proteome</keyword>
<dbReference type="AlphaFoldDB" id="A0A3M8CX60"/>
<dbReference type="GO" id="GO:0003677">
    <property type="term" value="F:DNA binding"/>
    <property type="evidence" value="ECO:0007669"/>
    <property type="project" value="UniProtKB-KW"/>
</dbReference>
<proteinExistence type="predicted"/>
<dbReference type="GO" id="GO:0003700">
    <property type="term" value="F:DNA-binding transcription factor activity"/>
    <property type="evidence" value="ECO:0007669"/>
    <property type="project" value="InterPro"/>
</dbReference>
<sequence>MQEQSSFENLVKEKFNGLSAAQRKVAAHLLQHLDQAAFNTVVQIAREAEVSETTVIRLSYALGFSGFTEMQGKIQQQIVLGNASAQPINRLQNPIESGEENLFRRTMENEIAIMQHNLAQLNEAEMWKAVDVLAQADHILVIGHRGSHAAANWISFMLGMMRENVHLCPTGGNSYEKLFSMNEKSAVIVISFPRYSKESYKIAEAAKMLGSKLIAITDRVLSPVGRISDITFLSEVNVDINTGNSSMAGAHSILHLLSMGLLVRNRETMQARQERMEQIYSSQDVFIE</sequence>
<name>A0A3M8CX60_9BACL</name>
<gene>
    <name evidence="6" type="ORF">EDM56_27900</name>
</gene>
<dbReference type="CDD" id="cd05013">
    <property type="entry name" value="SIS_RpiR"/>
    <property type="match status" value="1"/>
</dbReference>
<dbReference type="Proteomes" id="UP000271031">
    <property type="component" value="Unassembled WGS sequence"/>
</dbReference>
<dbReference type="PANTHER" id="PTHR30514:SF18">
    <property type="entry name" value="RPIR-FAMILY TRANSCRIPTIONAL REGULATOR"/>
    <property type="match status" value="1"/>
</dbReference>
<evidence type="ECO:0000313" key="6">
    <source>
        <dbReference type="EMBL" id="RNB80273.1"/>
    </source>
</evidence>
<dbReference type="GO" id="GO:1901135">
    <property type="term" value="P:carbohydrate derivative metabolic process"/>
    <property type="evidence" value="ECO:0007669"/>
    <property type="project" value="InterPro"/>
</dbReference>
<organism evidence="6 7">
    <name type="scientific">Brevibacillus fluminis</name>
    <dbReference type="NCBI Taxonomy" id="511487"/>
    <lineage>
        <taxon>Bacteria</taxon>
        <taxon>Bacillati</taxon>
        <taxon>Bacillota</taxon>
        <taxon>Bacilli</taxon>
        <taxon>Bacillales</taxon>
        <taxon>Paenibacillaceae</taxon>
        <taxon>Brevibacillus</taxon>
    </lineage>
</organism>
<dbReference type="EMBL" id="RHHQ01000025">
    <property type="protein sequence ID" value="RNB80273.1"/>
    <property type="molecule type" value="Genomic_DNA"/>
</dbReference>
<dbReference type="PROSITE" id="PS51464">
    <property type="entry name" value="SIS"/>
    <property type="match status" value="1"/>
</dbReference>
<feature type="domain" description="SIS" evidence="5">
    <location>
        <begin position="129"/>
        <end position="267"/>
    </location>
</feature>
<evidence type="ECO:0000256" key="2">
    <source>
        <dbReference type="ARBA" id="ARBA00023125"/>
    </source>
</evidence>
<evidence type="ECO:0000256" key="3">
    <source>
        <dbReference type="ARBA" id="ARBA00023163"/>
    </source>
</evidence>
<dbReference type="InterPro" id="IPR047640">
    <property type="entry name" value="RpiR-like"/>
</dbReference>
<comment type="caution">
    <text evidence="6">The sequence shown here is derived from an EMBL/GenBank/DDBJ whole genome shotgun (WGS) entry which is preliminary data.</text>
</comment>
<protein>
    <submittedName>
        <fullName evidence="6">MurR/RpiR family transcriptional regulator</fullName>
    </submittedName>
</protein>
<dbReference type="InterPro" id="IPR009057">
    <property type="entry name" value="Homeodomain-like_sf"/>
</dbReference>
<dbReference type="Pfam" id="PF01418">
    <property type="entry name" value="HTH_6"/>
    <property type="match status" value="1"/>
</dbReference>
<keyword evidence="3" id="KW-0804">Transcription</keyword>
<dbReference type="PANTHER" id="PTHR30514">
    <property type="entry name" value="GLUCOKINASE"/>
    <property type="match status" value="1"/>
</dbReference>
<evidence type="ECO:0000313" key="7">
    <source>
        <dbReference type="Proteomes" id="UP000271031"/>
    </source>
</evidence>
<dbReference type="GO" id="GO:0097367">
    <property type="term" value="F:carbohydrate derivative binding"/>
    <property type="evidence" value="ECO:0007669"/>
    <property type="project" value="InterPro"/>
</dbReference>
<dbReference type="Gene3D" id="3.40.50.10490">
    <property type="entry name" value="Glucose-6-phosphate isomerase like protein, domain 1"/>
    <property type="match status" value="1"/>
</dbReference>
<dbReference type="PROSITE" id="PS51071">
    <property type="entry name" value="HTH_RPIR"/>
    <property type="match status" value="1"/>
</dbReference>
<keyword evidence="1" id="KW-0805">Transcription regulation</keyword>
<evidence type="ECO:0000259" key="5">
    <source>
        <dbReference type="PROSITE" id="PS51464"/>
    </source>
</evidence>
<keyword evidence="2" id="KW-0238">DNA-binding</keyword>
<dbReference type="Gene3D" id="1.10.10.10">
    <property type="entry name" value="Winged helix-like DNA-binding domain superfamily/Winged helix DNA-binding domain"/>
    <property type="match status" value="1"/>
</dbReference>
<dbReference type="SUPFAM" id="SSF53697">
    <property type="entry name" value="SIS domain"/>
    <property type="match status" value="1"/>
</dbReference>
<dbReference type="InterPro" id="IPR035472">
    <property type="entry name" value="RpiR-like_SIS"/>
</dbReference>
<dbReference type="InterPro" id="IPR001347">
    <property type="entry name" value="SIS_dom"/>
</dbReference>
<accession>A0A3M8CX60</accession>
<dbReference type="InterPro" id="IPR000281">
    <property type="entry name" value="HTH_RpiR"/>
</dbReference>
<dbReference type="SUPFAM" id="SSF46689">
    <property type="entry name" value="Homeodomain-like"/>
    <property type="match status" value="1"/>
</dbReference>
<reference evidence="6 7" key="1">
    <citation type="submission" date="2018-10" db="EMBL/GenBank/DDBJ databases">
        <title>Phylogenomics of Brevibacillus.</title>
        <authorList>
            <person name="Dunlap C."/>
        </authorList>
    </citation>
    <scope>NUCLEOTIDE SEQUENCE [LARGE SCALE GENOMIC DNA]</scope>
    <source>
        <strain evidence="6 7">JCM 15716</strain>
    </source>
</reference>